<dbReference type="InterPro" id="IPR008964">
    <property type="entry name" value="Invasin/intimin_cell_adhesion"/>
</dbReference>
<reference evidence="3 4" key="1">
    <citation type="submission" date="2015-04" db="EMBL/GenBank/DDBJ databases">
        <title>The complete genome sequence of the rumen methanogen Methanobrevibacter millerae SM9.</title>
        <authorList>
            <person name="Leahy S.C."/>
            <person name="Kelly W.J."/>
            <person name="Pacheco D.M."/>
            <person name="Li D."/>
            <person name="Altermann E."/>
            <person name="Attwood G.T."/>
        </authorList>
    </citation>
    <scope>NUCLEOTIDE SEQUENCE [LARGE SCALE GENOMIC DNA]</scope>
    <source>
        <strain evidence="3 4">SM9</strain>
    </source>
</reference>
<dbReference type="Pfam" id="PF13229">
    <property type="entry name" value="Beta_helix"/>
    <property type="match status" value="1"/>
</dbReference>
<evidence type="ECO:0000313" key="3">
    <source>
        <dbReference type="EMBL" id="ALT68030.1"/>
    </source>
</evidence>
<feature type="domain" description="Right handed beta helix" evidence="2">
    <location>
        <begin position="310"/>
        <end position="440"/>
    </location>
</feature>
<gene>
    <name evidence="3" type="ORF">sm9_0225</name>
</gene>
<dbReference type="RefSeq" id="WP_058738387.1">
    <property type="nucleotide sequence ID" value="NZ_CP011266.1"/>
</dbReference>
<dbReference type="OrthoDB" id="78237at2157"/>
<dbReference type="InterPro" id="IPR006626">
    <property type="entry name" value="PbH1"/>
</dbReference>
<accession>A0A0U2L399</accession>
<dbReference type="InterPro" id="IPR013783">
    <property type="entry name" value="Ig-like_fold"/>
</dbReference>
<name>A0A0U2L399_9EURY</name>
<dbReference type="EMBL" id="CP011266">
    <property type="protein sequence ID" value="ALT68030.1"/>
    <property type="molecule type" value="Genomic_DNA"/>
</dbReference>
<evidence type="ECO:0000313" key="4">
    <source>
        <dbReference type="Proteomes" id="UP000067738"/>
    </source>
</evidence>
<dbReference type="GeneID" id="26735204"/>
<dbReference type="PATRIC" id="fig|230361.4.peg.232"/>
<dbReference type="SUPFAM" id="SSF49373">
    <property type="entry name" value="Invasin/intimin cell-adhesion fragments"/>
    <property type="match status" value="1"/>
</dbReference>
<feature type="domain" description="Periplasmic copper-binding protein NosD beta helix" evidence="1">
    <location>
        <begin position="777"/>
        <end position="931"/>
    </location>
</feature>
<evidence type="ECO:0000259" key="1">
    <source>
        <dbReference type="Pfam" id="PF05048"/>
    </source>
</evidence>
<proteinExistence type="predicted"/>
<dbReference type="InterPro" id="IPR011050">
    <property type="entry name" value="Pectin_lyase_fold/virulence"/>
</dbReference>
<dbReference type="Gene3D" id="2.60.40.10">
    <property type="entry name" value="Immunoglobulins"/>
    <property type="match status" value="2"/>
</dbReference>
<keyword evidence="4" id="KW-1185">Reference proteome</keyword>
<dbReference type="Proteomes" id="UP000067738">
    <property type="component" value="Chromosome"/>
</dbReference>
<dbReference type="SMART" id="SM00710">
    <property type="entry name" value="PbH1"/>
    <property type="match status" value="15"/>
</dbReference>
<evidence type="ECO:0000259" key="2">
    <source>
        <dbReference type="Pfam" id="PF13229"/>
    </source>
</evidence>
<protein>
    <submittedName>
        <fullName evidence="3">Adhesin-like protein</fullName>
    </submittedName>
</protein>
<organism evidence="3 4">
    <name type="scientific">Methanobrevibacter millerae</name>
    <dbReference type="NCBI Taxonomy" id="230361"/>
    <lineage>
        <taxon>Archaea</taxon>
        <taxon>Methanobacteriati</taxon>
        <taxon>Methanobacteriota</taxon>
        <taxon>Methanomada group</taxon>
        <taxon>Methanobacteria</taxon>
        <taxon>Methanobacteriales</taxon>
        <taxon>Methanobacteriaceae</taxon>
        <taxon>Methanobrevibacter</taxon>
    </lineage>
</organism>
<dbReference type="KEGG" id="mmil:sm9_0225"/>
<dbReference type="InterPro" id="IPR007742">
    <property type="entry name" value="NosD_dom"/>
</dbReference>
<dbReference type="SUPFAM" id="SSF51126">
    <property type="entry name" value="Pectin lyase-like"/>
    <property type="match status" value="3"/>
</dbReference>
<dbReference type="InterPro" id="IPR039448">
    <property type="entry name" value="Beta_helix"/>
</dbReference>
<dbReference type="Pfam" id="PF05048">
    <property type="entry name" value="NosD"/>
    <property type="match status" value="1"/>
</dbReference>
<sequence>MFKKINIILVLFVLLIVSLGAVSAADDVNETLSIDGTSQNSEVLTASQYTVTSDTYSQYFSTSGEMASAINSGDTVVLNGDFSQKDFTINKQIILKGSGGTISNGIIKLTSGASGTEISGLTIRNNENYHSGIFIDGAKNCYIHDNDIKNTGMSSYPIVLNENSDFNRIVKNTLEAYGQTYGHGSRSTSIILLGSADNNYIAENNIRVADANAIYLSSYGGGTFKGGESFNNVIYKNVITYTVNTTSWAYAIQLMGGNNTVDSNIINGAYRGVSSSNQPLNKVINNIIYVAGTDFSSHAATGGDYAIALAANATVRNNTVTGNFVGAAISAGDNSVIEDNYVNATKGYGIEASGDDTKIIGNEIYTTSGAAVHQQGNQEGIVVDRNVIVSDTGIGVLLSKSSKTKYPSRITVTNNQITTSNKYMINAADADKDSWVIKNNTGSGTILTPSGEVDPSVPDFNFNGTTHIITPANYHNFIDENGNLKNDFVQDGDTLYFDGVFDNKQILVTSSVKITGNSPKFTNSTFIVTTDSVWIENLTIINKNAERHNAWGIFVADAQIVKIVNNNITVYDPASAYAVYIYQSSKVYVEDNELFSGGNSLTYPLLGYGAEECEFTNNVVNCLGTGEIHVFEDGADINANTSEVCIGQCLGDVLKEHCLDGTNIVPEIYRTYGILMIKSSNNTLTGNDVKVRSLINQTLPSNSTNSLVGIDFYYDCDNNMISNNKIDVEGMDNYLYGAGAIAHSTGQFSSTTAKNNTFVDNEITVKGPNVAEGLIFGDGCDDTKILNNDLILECDRMVYGINLEISDKSTIKGNNIKISSDVAYGIEAFESDGNVIENNTIVGEGKVISGIAGVKTNNNIIQNNTITSKGSGDKLDFAVRDSVNAPNSGVFLTGVSKGNLIDSNIIETENGYPVDLDTAATGNTVTYNYLKGKEGSGDDGVNNSASNTVHDNYASTFDNLKMDNVTVEYNTKFTVTVETEKEANGANVQFMLGNLILGNATVSNQKASLTYDLNKNLNVGKYNVTAVLTKSGFKSGEITSVLEITKANITVTVDDVSAKQGGSVPIVAHVVDSNKNPVSGIVVRFQRNTNYIGTATSDENGVASFNTKIPALSDGTYNLIATTTESDNYAQSIGQGKLTVSDTSKTYTKITAGNVTMYCKDGTRLAATITDLDGKALSGLKVNVTINNVQYTRTSNDNGQFSIALGLPSGVYNASFDFKGDAKYRASSATSTVTINPTLSGTDVVMMYKNGTRYYVSVKKDNKPVADVKIKLNINGVMYYRTTSAVGTASIAINLIPNTYIVTAEREDTGEKVSNTLLIKPLLVENKDLTIYYRNGTGYTVKVIKQDGSVAGAGEVVKFNINGVFYERKTNDQGIAKLNLNLGPSDYIITAEYNDFKVSNKIKILPVLSASDLTKKYGTSTPFTVKIVDGQGKPLANATIGFNINGVFYNRISDSTGTAKLNINLIAGEYIITSSYNGANIANKVTITA</sequence>
<dbReference type="InterPro" id="IPR012334">
    <property type="entry name" value="Pectin_lyas_fold"/>
</dbReference>
<dbReference type="Gene3D" id="2.160.20.10">
    <property type="entry name" value="Single-stranded right-handed beta-helix, Pectin lyase-like"/>
    <property type="match status" value="3"/>
</dbReference>